<name>A0A1X7LIR8_9BACT</name>
<dbReference type="InterPro" id="IPR026341">
    <property type="entry name" value="T9SS_type_B"/>
</dbReference>
<accession>A0A1X7LIR8</accession>
<dbReference type="RefSeq" id="WP_085519193.1">
    <property type="nucleotide sequence ID" value="NZ_FXAW01000015.1"/>
</dbReference>
<evidence type="ECO:0000259" key="7">
    <source>
        <dbReference type="PROSITE" id="PS50093"/>
    </source>
</evidence>
<dbReference type="InterPro" id="IPR006626">
    <property type="entry name" value="PbH1"/>
</dbReference>
<dbReference type="EMBL" id="FXAW01000015">
    <property type="protein sequence ID" value="SMG53427.1"/>
    <property type="molecule type" value="Genomic_DNA"/>
</dbReference>
<dbReference type="Pfam" id="PF13585">
    <property type="entry name" value="CHU_C"/>
    <property type="match status" value="1"/>
</dbReference>
<feature type="signal peptide" evidence="6">
    <location>
        <begin position="1"/>
        <end position="22"/>
    </location>
</feature>
<dbReference type="InterPro" id="IPR035986">
    <property type="entry name" value="PKD_dom_sf"/>
</dbReference>
<keyword evidence="4" id="KW-0969">Cilium</keyword>
<dbReference type="InterPro" id="IPR000601">
    <property type="entry name" value="PKD_dom"/>
</dbReference>
<keyword evidence="9" id="KW-1185">Reference proteome</keyword>
<feature type="chain" id="PRO_5012394812" evidence="6">
    <location>
        <begin position="23"/>
        <end position="1967"/>
    </location>
</feature>
<dbReference type="Pfam" id="PF22544">
    <property type="entry name" value="HYDIN_VesB_CFA65-like_Ig"/>
    <property type="match status" value="2"/>
</dbReference>
<dbReference type="InterPro" id="IPR011889">
    <property type="entry name" value="Liste_lipo_26"/>
</dbReference>
<dbReference type="SMART" id="SM00710">
    <property type="entry name" value="PbH1"/>
    <property type="match status" value="6"/>
</dbReference>
<dbReference type="NCBIfam" id="TIGR04131">
    <property type="entry name" value="Bac_Flav_CTERM"/>
    <property type="match status" value="1"/>
</dbReference>
<dbReference type="PROSITE" id="PS50093">
    <property type="entry name" value="PKD"/>
    <property type="match status" value="1"/>
</dbReference>
<comment type="subcellular location">
    <subcellularLocation>
        <location evidence="1">Cell projection</location>
        <location evidence="1">Cilium</location>
    </subcellularLocation>
    <subcellularLocation>
        <location evidence="2">Cytoplasm</location>
    </subcellularLocation>
</comment>
<reference evidence="9" key="1">
    <citation type="submission" date="2017-04" db="EMBL/GenBank/DDBJ databases">
        <authorList>
            <person name="Varghese N."/>
            <person name="Submissions S."/>
        </authorList>
    </citation>
    <scope>NUCLEOTIDE SEQUENCE [LARGE SCALE GENOMIC DNA]</scope>
    <source>
        <strain evidence="9">DSM 4125</strain>
    </source>
</reference>
<dbReference type="InterPro" id="IPR053879">
    <property type="entry name" value="HYDIN_VesB_CFA65-like_Ig"/>
</dbReference>
<dbReference type="InterPro" id="IPR005046">
    <property type="entry name" value="DUF285"/>
</dbReference>
<dbReference type="PANTHER" id="PTHR37833:SF1">
    <property type="entry name" value="SIGNAL PEPTIDE PROTEIN"/>
    <property type="match status" value="1"/>
</dbReference>
<evidence type="ECO:0000256" key="5">
    <source>
        <dbReference type="ARBA" id="ARBA00023273"/>
    </source>
</evidence>
<dbReference type="NCBIfam" id="TIGR02167">
    <property type="entry name" value="Liste_lipo_26"/>
    <property type="match status" value="1"/>
</dbReference>
<keyword evidence="3" id="KW-0963">Cytoplasm</keyword>
<evidence type="ECO:0000313" key="9">
    <source>
        <dbReference type="Proteomes" id="UP000193804"/>
    </source>
</evidence>
<feature type="domain" description="PKD" evidence="7">
    <location>
        <begin position="497"/>
        <end position="535"/>
    </location>
</feature>
<dbReference type="GO" id="GO:0005737">
    <property type="term" value="C:cytoplasm"/>
    <property type="evidence" value="ECO:0007669"/>
    <property type="project" value="UniProtKB-SubCell"/>
</dbReference>
<dbReference type="NCBIfam" id="NF012200">
    <property type="entry name" value="choice_anch_D"/>
    <property type="match status" value="6"/>
</dbReference>
<evidence type="ECO:0000256" key="4">
    <source>
        <dbReference type="ARBA" id="ARBA00023069"/>
    </source>
</evidence>
<protein>
    <submittedName>
        <fullName evidence="8">Gliding motility-associated C-terminal domain-containing protein</fullName>
    </submittedName>
</protein>
<evidence type="ECO:0000256" key="1">
    <source>
        <dbReference type="ARBA" id="ARBA00004138"/>
    </source>
</evidence>
<evidence type="ECO:0000256" key="2">
    <source>
        <dbReference type="ARBA" id="ARBA00004496"/>
    </source>
</evidence>
<dbReference type="CDD" id="cd00146">
    <property type="entry name" value="PKD"/>
    <property type="match status" value="1"/>
</dbReference>
<evidence type="ECO:0000313" key="8">
    <source>
        <dbReference type="EMBL" id="SMG53427.1"/>
    </source>
</evidence>
<evidence type="ECO:0000256" key="6">
    <source>
        <dbReference type="SAM" id="SignalP"/>
    </source>
</evidence>
<dbReference type="Pfam" id="PF07610">
    <property type="entry name" value="DUF1573"/>
    <property type="match status" value="1"/>
</dbReference>
<dbReference type="InterPro" id="IPR011467">
    <property type="entry name" value="DUF1573"/>
</dbReference>
<proteinExistence type="predicted"/>
<dbReference type="Gene3D" id="2.60.40.10">
    <property type="entry name" value="Immunoglobulins"/>
    <property type="match status" value="9"/>
</dbReference>
<dbReference type="PANTHER" id="PTHR37833">
    <property type="entry name" value="LIPOPROTEIN-RELATED"/>
    <property type="match status" value="1"/>
</dbReference>
<dbReference type="Pfam" id="PF03382">
    <property type="entry name" value="DUF285"/>
    <property type="match status" value="2"/>
</dbReference>
<dbReference type="OrthoDB" id="1525027at2"/>
<dbReference type="Proteomes" id="UP000193804">
    <property type="component" value="Unassembled WGS sequence"/>
</dbReference>
<gene>
    <name evidence="8" type="ORF">SAMN05661096_04083</name>
</gene>
<sequence length="1967" mass="208518">MKLLYYRLGWVLLYVISFSSYAQITVTNTNNAGAGSLRQAIIDANANPGVDNIVFNIPDTDPNYTSDGGTGNETWTISPVTNDLPEITEGVILDATTQPGTGNYKIKIDGQGTRDRGFNVTGGYVEVYGFYITGFDVFSQSAAIRIRNSDGLPSTIGDVNKGNVINSSRNGIVIEIVDDCIIKGNLIGTDETGQLAMGNTEYGISLSTTANRTIIGGSLPGERNLISGNIFGGISVVISNSNIIQGNYIGTNIDGTLAIPNSRGISLSGGFSSNGQNQVLDNLISGNSSRAINLSGSDENIIRGNIIGEATDGSALGNNIGIAATTGGTSTSNNIIGGLGVGERNIIANSTNQAIFFDFAAAVSNTIIGNTIYCNGSGIDLNGVANNDIQPPVITSVTLTSVSGTGIDGDDIHVYRDNSGCTPLQGQEYLGTTTVSGGIWTVGSLALSANDEITATATNSADGTSEFIEYSLAPFITTWKTDNPGSSNDNQITIPTTGTGYFYDVDWGDGMNDTGVTGNITHTYAAPGTYTVSISGDFPRIYFNNGGFFGDDNDSEKILTVEQWGDIAWSSMAGAFSGCLNLRINAADVPDLSAVTDMTEMFYEAEALNDNINNWDVSNVEIMNSLFRDATAFDQPLNLWVTDNVTDMRRMFSFAPAFNQDIGSWEVSNVEDMSSMFGGATSFNQDISGWSVTSVLTMNQMFSVATSFNQDIGGWTMTSVTDIGGMFNGATVFNQDIGGWDVSNVTSMITVFSNAPAFNQDISGWVVDDVNNMRSMFNGATAFDQDISGWNVDNVGDMESMFNGAAAFNQDISGWVVSGVGDMSGMFEGAISFDQDISGWNVSNVDDMRFMFSNATSFNVNLGGWVVTDLRFAVNMFNNSGLSIENYDATLIGWSGQAVRSNVSFGAANIYYCEAEAARSNLITTFNWFITDGGQGCIAVFDGLDTTAPEIMNGQATPIEFGSINILPATKTRNITILNRTSSDLTNVNVTSSGTAFSIVPAAPTVITASSSETINIVLSGGVPGVFSETVSITSDDFTGTFNFDLIGEITATPEPEIVVYEGSSLTGTEINNDQPSQYYFGNELRGNNLTADITITNIGSTSLDISDMSITGSAFSFASITPASVAVGATETVQIILDGSVAGVYTETLTILSNDTDEGIFNFDIEGEIVGPDIAVFQGTDIFSSTDEIFDGQATSLDFGSTTEGSDIVRQITIANFNPLDLNVSDISITGSAFSINATTPFIIAAEFDGVISRITFNLTLSGAVSGSFNESVTITNDDDDEPAFTFNLKGTVTAADGQAITVTYDGSPILPGSGTIAYGNIVQGGQASEILTIENTGTNNLVTSEILLADGTVFSFEGLNFPITLLPDETLDISLALNTDSLGTFTDTITIVSNDPNLSGFQIALNANVIPFDAPEIDITNAANSLADNAAITFTSVAQNDSSDQVLTINNTGTADLVISDIQLATGTAYSISGITLPSTIEAGATEVLTVTLSSATVQTWTDVLTISSNDADESTFTLNLTGEVTSSTFPEIEVRNGATDLVINDEIDFGSITENTSASQTLTISNSGTADLTIVDTQLTTGTAYSISGITLPTTIAAGNTVDFIITLSSDSVQTWTDILTITNDDVDESPFILNLTGEVIATPNAELQVQRENTIVNEKVELGNTKAGNPLVGTFDILNLGDADLIINNIVSSNDLFTVSFGSLPVTISANSSNIFDIELNSTVVGIFESKISITSNDPDQDVFEFDVRAVVEGARVVLLITNPDNSIERIVISDEDVDLGTTQFDVNLEKEFAIENLSDSEQITVNEITSDNPLFAVSNIPSALVANQTEEFLITLNSKSVGLNTAQITVSTSLNEFSFNVIAEVISEEEPQLIIYNVITPNNDGRHDFLFIENISLYPNNVISIFNRWGNKVFETSSYNNSGNIFDGVSDKGEELLTGNYYYVIDKGNGDKRLSGFLIIKR</sequence>
<keyword evidence="5" id="KW-0966">Cell projection</keyword>
<organism evidence="8 9">
    <name type="scientific">Marivirga sericea</name>
    <dbReference type="NCBI Taxonomy" id="1028"/>
    <lineage>
        <taxon>Bacteria</taxon>
        <taxon>Pseudomonadati</taxon>
        <taxon>Bacteroidota</taxon>
        <taxon>Cytophagia</taxon>
        <taxon>Cytophagales</taxon>
        <taxon>Marivirgaceae</taxon>
        <taxon>Marivirga</taxon>
    </lineage>
</organism>
<evidence type="ECO:0000256" key="3">
    <source>
        <dbReference type="ARBA" id="ARBA00022490"/>
    </source>
</evidence>
<dbReference type="STRING" id="1028.SAMN05661096_04083"/>
<dbReference type="InterPro" id="IPR013783">
    <property type="entry name" value="Ig-like_fold"/>
</dbReference>
<keyword evidence="6" id="KW-0732">Signal</keyword>
<dbReference type="SUPFAM" id="SSF49299">
    <property type="entry name" value="PKD domain"/>
    <property type="match status" value="1"/>
</dbReference>